<feature type="compositionally biased region" description="Polar residues" evidence="1">
    <location>
        <begin position="243"/>
        <end position="262"/>
    </location>
</feature>
<organism evidence="3 4">
    <name type="scientific">Drosophila virilis</name>
    <name type="common">Fruit fly</name>
    <dbReference type="NCBI Taxonomy" id="7244"/>
    <lineage>
        <taxon>Eukaryota</taxon>
        <taxon>Metazoa</taxon>
        <taxon>Ecdysozoa</taxon>
        <taxon>Arthropoda</taxon>
        <taxon>Hexapoda</taxon>
        <taxon>Insecta</taxon>
        <taxon>Pterygota</taxon>
        <taxon>Neoptera</taxon>
        <taxon>Endopterygota</taxon>
        <taxon>Diptera</taxon>
        <taxon>Brachycera</taxon>
        <taxon>Muscomorpha</taxon>
        <taxon>Ephydroidea</taxon>
        <taxon>Drosophilidae</taxon>
        <taxon>Drosophila</taxon>
    </lineage>
</organism>
<feature type="region of interest" description="Disordered" evidence="1">
    <location>
        <begin position="146"/>
        <end position="181"/>
    </location>
</feature>
<feature type="compositionally biased region" description="Basic and acidic residues" evidence="1">
    <location>
        <begin position="157"/>
        <end position="167"/>
    </location>
</feature>
<reference evidence="3 4" key="1">
    <citation type="journal article" date="2007" name="Nature">
        <title>Evolution of genes and genomes on the Drosophila phylogeny.</title>
        <authorList>
            <consortium name="Drosophila 12 Genomes Consortium"/>
            <person name="Clark A.G."/>
            <person name="Eisen M.B."/>
            <person name="Smith D.R."/>
            <person name="Bergman C.M."/>
            <person name="Oliver B."/>
            <person name="Markow T.A."/>
            <person name="Kaufman T.C."/>
            <person name="Kellis M."/>
            <person name="Gelbart W."/>
            <person name="Iyer V.N."/>
            <person name="Pollard D.A."/>
            <person name="Sackton T.B."/>
            <person name="Larracuente A.M."/>
            <person name="Singh N.D."/>
            <person name="Abad J.P."/>
            <person name="Abt D.N."/>
            <person name="Adryan B."/>
            <person name="Aguade M."/>
            <person name="Akashi H."/>
            <person name="Anderson W.W."/>
            <person name="Aquadro C.F."/>
            <person name="Ardell D.H."/>
            <person name="Arguello R."/>
            <person name="Artieri C.G."/>
            <person name="Barbash D.A."/>
            <person name="Barker D."/>
            <person name="Barsanti P."/>
            <person name="Batterham P."/>
            <person name="Batzoglou S."/>
            <person name="Begun D."/>
            <person name="Bhutkar A."/>
            <person name="Blanco E."/>
            <person name="Bosak S.A."/>
            <person name="Bradley R.K."/>
            <person name="Brand A.D."/>
            <person name="Brent M.R."/>
            <person name="Brooks A.N."/>
            <person name="Brown R.H."/>
            <person name="Butlin R.K."/>
            <person name="Caggese C."/>
            <person name="Calvi B.R."/>
            <person name="Bernardo de Carvalho A."/>
            <person name="Caspi A."/>
            <person name="Castrezana S."/>
            <person name="Celniker S.E."/>
            <person name="Chang J.L."/>
            <person name="Chapple C."/>
            <person name="Chatterji S."/>
            <person name="Chinwalla A."/>
            <person name="Civetta A."/>
            <person name="Clifton S.W."/>
            <person name="Comeron J.M."/>
            <person name="Costello J.C."/>
            <person name="Coyne J.A."/>
            <person name="Daub J."/>
            <person name="David R.G."/>
            <person name="Delcher A.L."/>
            <person name="Delehaunty K."/>
            <person name="Do C.B."/>
            <person name="Ebling H."/>
            <person name="Edwards K."/>
            <person name="Eickbush T."/>
            <person name="Evans J.D."/>
            <person name="Filipski A."/>
            <person name="Findeiss S."/>
            <person name="Freyhult E."/>
            <person name="Fulton L."/>
            <person name="Fulton R."/>
            <person name="Garcia A.C."/>
            <person name="Gardiner A."/>
            <person name="Garfield D.A."/>
            <person name="Garvin B.E."/>
            <person name="Gibson G."/>
            <person name="Gilbert D."/>
            <person name="Gnerre S."/>
            <person name="Godfrey J."/>
            <person name="Good R."/>
            <person name="Gotea V."/>
            <person name="Gravely B."/>
            <person name="Greenberg A.J."/>
            <person name="Griffiths-Jones S."/>
            <person name="Gross S."/>
            <person name="Guigo R."/>
            <person name="Gustafson E.A."/>
            <person name="Haerty W."/>
            <person name="Hahn M.W."/>
            <person name="Halligan D.L."/>
            <person name="Halpern A.L."/>
            <person name="Halter G.M."/>
            <person name="Han M.V."/>
            <person name="Heger A."/>
            <person name="Hillier L."/>
            <person name="Hinrichs A.S."/>
            <person name="Holmes I."/>
            <person name="Hoskins R.A."/>
            <person name="Hubisz M.J."/>
            <person name="Hultmark D."/>
            <person name="Huntley M.A."/>
            <person name="Jaffe D.B."/>
            <person name="Jagadeeshan S."/>
            <person name="Jeck W.R."/>
            <person name="Johnson J."/>
            <person name="Jones C.D."/>
            <person name="Jordan W.C."/>
            <person name="Karpen G.H."/>
            <person name="Kataoka E."/>
            <person name="Keightley P.D."/>
            <person name="Kheradpour P."/>
            <person name="Kirkness E.F."/>
            <person name="Koerich L.B."/>
            <person name="Kristiansen K."/>
            <person name="Kudrna D."/>
            <person name="Kulathinal R.J."/>
            <person name="Kumar S."/>
            <person name="Kwok R."/>
            <person name="Lander E."/>
            <person name="Langley C.H."/>
            <person name="Lapoint R."/>
            <person name="Lazzaro B.P."/>
            <person name="Lee S.J."/>
            <person name="Levesque L."/>
            <person name="Li R."/>
            <person name="Lin C.F."/>
            <person name="Lin M.F."/>
            <person name="Lindblad-Toh K."/>
            <person name="Llopart A."/>
            <person name="Long M."/>
            <person name="Low L."/>
            <person name="Lozovsky E."/>
            <person name="Lu J."/>
            <person name="Luo M."/>
            <person name="Machado C.A."/>
            <person name="Makalowski W."/>
            <person name="Marzo M."/>
            <person name="Matsuda M."/>
            <person name="Matzkin L."/>
            <person name="McAllister B."/>
            <person name="McBride C.S."/>
            <person name="McKernan B."/>
            <person name="McKernan K."/>
            <person name="Mendez-Lago M."/>
            <person name="Minx P."/>
            <person name="Mollenhauer M.U."/>
            <person name="Montooth K."/>
            <person name="Mount S.M."/>
            <person name="Mu X."/>
            <person name="Myers E."/>
            <person name="Negre B."/>
            <person name="Newfeld S."/>
            <person name="Nielsen R."/>
            <person name="Noor M.A."/>
            <person name="O'Grady P."/>
            <person name="Pachter L."/>
            <person name="Papaceit M."/>
            <person name="Parisi M.J."/>
            <person name="Parisi M."/>
            <person name="Parts L."/>
            <person name="Pedersen J.S."/>
            <person name="Pesole G."/>
            <person name="Phillippy A.M."/>
            <person name="Ponting C.P."/>
            <person name="Pop M."/>
            <person name="Porcelli D."/>
            <person name="Powell J.R."/>
            <person name="Prohaska S."/>
            <person name="Pruitt K."/>
            <person name="Puig M."/>
            <person name="Quesneville H."/>
            <person name="Ram K.R."/>
            <person name="Rand D."/>
            <person name="Rasmussen M.D."/>
            <person name="Reed L.K."/>
            <person name="Reenan R."/>
            <person name="Reily A."/>
            <person name="Remington K.A."/>
            <person name="Rieger T.T."/>
            <person name="Ritchie M.G."/>
            <person name="Robin C."/>
            <person name="Rogers Y.H."/>
            <person name="Rohde C."/>
            <person name="Rozas J."/>
            <person name="Rubenfield M.J."/>
            <person name="Ruiz A."/>
            <person name="Russo S."/>
            <person name="Salzberg S.L."/>
            <person name="Sanchez-Gracia A."/>
            <person name="Saranga D.J."/>
            <person name="Sato H."/>
            <person name="Schaeffer S.W."/>
            <person name="Schatz M.C."/>
            <person name="Schlenke T."/>
            <person name="Schwartz R."/>
            <person name="Segarra C."/>
            <person name="Singh R.S."/>
            <person name="Sirot L."/>
            <person name="Sirota M."/>
            <person name="Sisneros N.B."/>
            <person name="Smith C.D."/>
            <person name="Smith T.F."/>
            <person name="Spieth J."/>
            <person name="Stage D.E."/>
            <person name="Stark A."/>
            <person name="Stephan W."/>
            <person name="Strausberg R.L."/>
            <person name="Strempel S."/>
            <person name="Sturgill D."/>
            <person name="Sutton G."/>
            <person name="Sutton G.G."/>
            <person name="Tao W."/>
            <person name="Teichmann S."/>
            <person name="Tobari Y.N."/>
            <person name="Tomimura Y."/>
            <person name="Tsolas J.M."/>
            <person name="Valente V.L."/>
            <person name="Venter E."/>
            <person name="Venter J.C."/>
            <person name="Vicario S."/>
            <person name="Vieira F.G."/>
            <person name="Vilella A.J."/>
            <person name="Villasante A."/>
            <person name="Walenz B."/>
            <person name="Wang J."/>
            <person name="Wasserman M."/>
            <person name="Watts T."/>
            <person name="Wilson D."/>
            <person name="Wilson R.K."/>
            <person name="Wing R.A."/>
            <person name="Wolfner M.F."/>
            <person name="Wong A."/>
            <person name="Wong G.K."/>
            <person name="Wu C.I."/>
            <person name="Wu G."/>
            <person name="Yamamoto D."/>
            <person name="Yang H.P."/>
            <person name="Yang S.P."/>
            <person name="Yorke J.A."/>
            <person name="Yoshida K."/>
            <person name="Zdobnov E."/>
            <person name="Zhang P."/>
            <person name="Zhang Y."/>
            <person name="Zimin A.V."/>
            <person name="Baldwin J."/>
            <person name="Abdouelleil A."/>
            <person name="Abdulkadir J."/>
            <person name="Abebe A."/>
            <person name="Abera B."/>
            <person name="Abreu J."/>
            <person name="Acer S.C."/>
            <person name="Aftuck L."/>
            <person name="Alexander A."/>
            <person name="An P."/>
            <person name="Anderson E."/>
            <person name="Anderson S."/>
            <person name="Arachi H."/>
            <person name="Azer M."/>
            <person name="Bachantsang P."/>
            <person name="Barry A."/>
            <person name="Bayul T."/>
            <person name="Berlin A."/>
            <person name="Bessette D."/>
            <person name="Bloom T."/>
            <person name="Blye J."/>
            <person name="Boguslavskiy L."/>
            <person name="Bonnet C."/>
            <person name="Boukhgalter B."/>
            <person name="Bourzgui I."/>
            <person name="Brown A."/>
            <person name="Cahill P."/>
            <person name="Channer S."/>
            <person name="Cheshatsang Y."/>
            <person name="Chuda L."/>
            <person name="Citroen M."/>
            <person name="Collymore A."/>
            <person name="Cooke P."/>
            <person name="Costello M."/>
            <person name="D'Aco K."/>
            <person name="Daza R."/>
            <person name="De Haan G."/>
            <person name="DeGray S."/>
            <person name="DeMaso C."/>
            <person name="Dhargay N."/>
            <person name="Dooley K."/>
            <person name="Dooley E."/>
            <person name="Doricent M."/>
            <person name="Dorje P."/>
            <person name="Dorjee K."/>
            <person name="Dupes A."/>
            <person name="Elong R."/>
            <person name="Falk J."/>
            <person name="Farina A."/>
            <person name="Faro S."/>
            <person name="Ferguson D."/>
            <person name="Fisher S."/>
            <person name="Foley C.D."/>
            <person name="Franke A."/>
            <person name="Friedrich D."/>
            <person name="Gadbois L."/>
            <person name="Gearin G."/>
            <person name="Gearin C.R."/>
            <person name="Giannoukos G."/>
            <person name="Goode T."/>
            <person name="Graham J."/>
            <person name="Grandbois E."/>
            <person name="Grewal S."/>
            <person name="Gyaltsen K."/>
            <person name="Hafez N."/>
            <person name="Hagos B."/>
            <person name="Hall J."/>
            <person name="Henson C."/>
            <person name="Hollinger A."/>
            <person name="Honan T."/>
            <person name="Huard M.D."/>
            <person name="Hughes L."/>
            <person name="Hurhula B."/>
            <person name="Husby M.E."/>
            <person name="Kamat A."/>
            <person name="Kanga B."/>
            <person name="Kashin S."/>
            <person name="Khazanovich D."/>
            <person name="Kisner P."/>
            <person name="Lance K."/>
            <person name="Lara M."/>
            <person name="Lee W."/>
            <person name="Lennon N."/>
            <person name="Letendre F."/>
            <person name="LeVine R."/>
            <person name="Lipovsky A."/>
            <person name="Liu X."/>
            <person name="Liu J."/>
            <person name="Liu S."/>
            <person name="Lokyitsang T."/>
            <person name="Lokyitsang Y."/>
            <person name="Lubonja R."/>
            <person name="Lui A."/>
            <person name="MacDonald P."/>
            <person name="Magnisalis V."/>
            <person name="Maru K."/>
            <person name="Matthews C."/>
            <person name="McCusker W."/>
            <person name="McDonough S."/>
            <person name="Mehta T."/>
            <person name="Meldrim J."/>
            <person name="Meneus L."/>
            <person name="Mihai O."/>
            <person name="Mihalev A."/>
            <person name="Mihova T."/>
            <person name="Mittelman R."/>
            <person name="Mlenga V."/>
            <person name="Montmayeur A."/>
            <person name="Mulrain L."/>
            <person name="Navidi A."/>
            <person name="Naylor J."/>
            <person name="Negash T."/>
            <person name="Nguyen T."/>
            <person name="Nguyen N."/>
            <person name="Nicol R."/>
            <person name="Norbu C."/>
            <person name="Norbu N."/>
            <person name="Novod N."/>
            <person name="O'Neill B."/>
            <person name="Osman S."/>
            <person name="Markiewicz E."/>
            <person name="Oyono O.L."/>
            <person name="Patti C."/>
            <person name="Phunkhang P."/>
            <person name="Pierre F."/>
            <person name="Priest M."/>
            <person name="Raghuraman S."/>
            <person name="Rege F."/>
            <person name="Reyes R."/>
            <person name="Rise C."/>
            <person name="Rogov P."/>
            <person name="Ross K."/>
            <person name="Ryan E."/>
            <person name="Settipalli S."/>
            <person name="Shea T."/>
            <person name="Sherpa N."/>
            <person name="Shi L."/>
            <person name="Shih D."/>
            <person name="Sparrow T."/>
            <person name="Spaulding J."/>
            <person name="Stalker J."/>
            <person name="Stange-Thomann N."/>
            <person name="Stavropoulos S."/>
            <person name="Stone C."/>
            <person name="Strader C."/>
            <person name="Tesfaye S."/>
            <person name="Thomson T."/>
            <person name="Thoulutsang Y."/>
            <person name="Thoulutsang D."/>
            <person name="Topham K."/>
            <person name="Topping I."/>
            <person name="Tsamla T."/>
            <person name="Vassiliev H."/>
            <person name="Vo A."/>
            <person name="Wangchuk T."/>
            <person name="Wangdi T."/>
            <person name="Weiand M."/>
            <person name="Wilkinson J."/>
            <person name="Wilson A."/>
            <person name="Yadav S."/>
            <person name="Young G."/>
            <person name="Yu Q."/>
            <person name="Zembek L."/>
            <person name="Zhong D."/>
            <person name="Zimmer A."/>
            <person name="Zwirko Z."/>
            <person name="Jaffe D.B."/>
            <person name="Alvarez P."/>
            <person name="Brockman W."/>
            <person name="Butler J."/>
            <person name="Chin C."/>
            <person name="Gnerre S."/>
            <person name="Grabherr M."/>
            <person name="Kleber M."/>
            <person name="Mauceli E."/>
            <person name="MacCallum I."/>
        </authorList>
    </citation>
    <scope>NUCLEOTIDE SEQUENCE [LARGE SCALE GENOMIC DNA]</scope>
    <source>
        <strain evidence="4">Tucson 15010-1051.87</strain>
    </source>
</reference>
<dbReference type="eggNOG" id="ENOG502T72M">
    <property type="taxonomic scope" value="Eukaryota"/>
</dbReference>
<dbReference type="AlphaFoldDB" id="B4LIF0"/>
<evidence type="ECO:0000313" key="4">
    <source>
        <dbReference type="Proteomes" id="UP000008792"/>
    </source>
</evidence>
<feature type="transmembrane region" description="Helical" evidence="2">
    <location>
        <begin position="47"/>
        <end position="66"/>
    </location>
</feature>
<evidence type="ECO:0000256" key="1">
    <source>
        <dbReference type="SAM" id="MobiDB-lite"/>
    </source>
</evidence>
<dbReference type="Proteomes" id="UP000008792">
    <property type="component" value="Unassembled WGS sequence"/>
</dbReference>
<keyword evidence="4" id="KW-1185">Reference proteome</keyword>
<dbReference type="InParanoid" id="B4LIF0"/>
<feature type="region of interest" description="Disordered" evidence="1">
    <location>
        <begin position="240"/>
        <end position="289"/>
    </location>
</feature>
<dbReference type="EMBL" id="CH940647">
    <property type="protein sequence ID" value="EDW70737.2"/>
    <property type="molecule type" value="Genomic_DNA"/>
</dbReference>
<keyword evidence="2" id="KW-0812">Transmembrane</keyword>
<feature type="compositionally biased region" description="Polar residues" evidence="1">
    <location>
        <begin position="272"/>
        <end position="281"/>
    </location>
</feature>
<dbReference type="OrthoDB" id="7863523at2759"/>
<gene>
    <name evidence="3" type="primary">Dvir\GJ13942</name>
    <name evidence="3" type="ORF">Dvir_GJ13942</name>
</gene>
<sequence length="289" mass="33552">MWTYYTVITFETAIKMTPYCQGWPTLCWFFLKAYGMLKYLILDRDRMFWMLCAFFILSVMLINWFIGFKQKKELRKELLVKQEFIQRRYEESMDELLSIQLMEKQSEQFDCLTNKHILMETSSELQRCPTKSMGAASIITLKESLTEQSEDLPSEQLPKKTSTDARGQEALTKQRKPFEEVPGEQTKLNGRNRLRVTFKEDLAEPCKRLTNENLIAENCSEIPDALAKSVGSGPHVTFREASTDSSSLRSFNSVSQSTQTGKLKSCLKRNNPHSVEYNSGPKNYPKWRI</sequence>
<name>B4LIF0_DROVI</name>
<keyword evidence="2" id="KW-0472">Membrane</keyword>
<proteinExistence type="predicted"/>
<dbReference type="HOGENOM" id="CLU_2690506_0_0_1"/>
<protein>
    <submittedName>
        <fullName evidence="3">Uncharacterized protein</fullName>
    </submittedName>
</protein>
<accession>B4LIF0</accession>
<keyword evidence="2" id="KW-1133">Transmembrane helix</keyword>
<evidence type="ECO:0000313" key="3">
    <source>
        <dbReference type="EMBL" id="EDW70737.2"/>
    </source>
</evidence>
<evidence type="ECO:0000256" key="2">
    <source>
        <dbReference type="SAM" id="Phobius"/>
    </source>
</evidence>